<accession>A0A9E1DP17</accession>
<reference evidence="3" key="1">
    <citation type="submission" date="2021-02" db="EMBL/GenBank/DDBJ databases">
        <title>Infant gut strain persistence is associated with maternal origin, phylogeny, and functional potential including surface adhesion and iron acquisition.</title>
        <authorList>
            <person name="Lou Y.C."/>
        </authorList>
    </citation>
    <scope>NUCLEOTIDE SEQUENCE</scope>
    <source>
        <strain evidence="3">L2_039_000G1_dasL2_039_000G1_maxbin2.maxbin.077</strain>
    </source>
</reference>
<dbReference type="InterPro" id="IPR010611">
    <property type="entry name" value="3D_dom"/>
</dbReference>
<dbReference type="CDD" id="cd14667">
    <property type="entry name" value="3D_containing_proteins"/>
    <property type="match status" value="1"/>
</dbReference>
<dbReference type="InterPro" id="IPR036908">
    <property type="entry name" value="RlpA-like_sf"/>
</dbReference>
<dbReference type="Gene3D" id="2.40.40.10">
    <property type="entry name" value="RlpA-like domain"/>
    <property type="match status" value="1"/>
</dbReference>
<dbReference type="Pfam" id="PF06725">
    <property type="entry name" value="3D"/>
    <property type="match status" value="1"/>
</dbReference>
<dbReference type="PANTHER" id="PTHR39160">
    <property type="entry name" value="CELL WALL-BINDING PROTEIN YOCH"/>
    <property type="match status" value="1"/>
</dbReference>
<dbReference type="GO" id="GO:0019867">
    <property type="term" value="C:outer membrane"/>
    <property type="evidence" value="ECO:0007669"/>
    <property type="project" value="InterPro"/>
</dbReference>
<dbReference type="EMBL" id="JAGZYH010000001">
    <property type="protein sequence ID" value="MBS6620678.1"/>
    <property type="molecule type" value="Genomic_DNA"/>
</dbReference>
<gene>
    <name evidence="3" type="ORF">KH315_00670</name>
</gene>
<protein>
    <submittedName>
        <fullName evidence="3">3D domain-containing protein</fullName>
    </submittedName>
</protein>
<evidence type="ECO:0000313" key="3">
    <source>
        <dbReference type="EMBL" id="MBS6620678.1"/>
    </source>
</evidence>
<keyword evidence="1" id="KW-0732">Signal</keyword>
<dbReference type="GO" id="GO:0004553">
    <property type="term" value="F:hydrolase activity, hydrolyzing O-glycosyl compounds"/>
    <property type="evidence" value="ECO:0007669"/>
    <property type="project" value="InterPro"/>
</dbReference>
<dbReference type="GO" id="GO:0009254">
    <property type="term" value="P:peptidoglycan turnover"/>
    <property type="evidence" value="ECO:0007669"/>
    <property type="project" value="InterPro"/>
</dbReference>
<feature type="domain" description="3D" evidence="2">
    <location>
        <begin position="113"/>
        <end position="174"/>
    </location>
</feature>
<dbReference type="PANTHER" id="PTHR39160:SF4">
    <property type="entry name" value="RESUSCITATION-PROMOTING FACTOR RPFB"/>
    <property type="match status" value="1"/>
</dbReference>
<organism evidence="3 4">
    <name type="scientific">Faecalibacterium prausnitzii</name>
    <dbReference type="NCBI Taxonomy" id="853"/>
    <lineage>
        <taxon>Bacteria</taxon>
        <taxon>Bacillati</taxon>
        <taxon>Bacillota</taxon>
        <taxon>Clostridia</taxon>
        <taxon>Eubacteriales</taxon>
        <taxon>Oscillospiraceae</taxon>
        <taxon>Faecalibacterium</taxon>
    </lineage>
</organism>
<name>A0A9E1DP17_9FIRM</name>
<evidence type="ECO:0000259" key="2">
    <source>
        <dbReference type="Pfam" id="PF06725"/>
    </source>
</evidence>
<dbReference type="SUPFAM" id="SSF50685">
    <property type="entry name" value="Barwin-like endoglucanases"/>
    <property type="match status" value="1"/>
</dbReference>
<dbReference type="InterPro" id="IPR051933">
    <property type="entry name" value="Resuscitation_pf_RpfB"/>
</dbReference>
<comment type="caution">
    <text evidence="3">The sequence shown here is derived from an EMBL/GenBank/DDBJ whole genome shotgun (WGS) entry which is preliminary data.</text>
</comment>
<evidence type="ECO:0000256" key="1">
    <source>
        <dbReference type="ARBA" id="ARBA00022729"/>
    </source>
</evidence>
<proteinExistence type="predicted"/>
<dbReference type="Proteomes" id="UP000811365">
    <property type="component" value="Unassembled WGS sequence"/>
</dbReference>
<dbReference type="InterPro" id="IPR059180">
    <property type="entry name" value="3D_YorM"/>
</dbReference>
<sequence length="176" mass="19040">MTRRDKAILALVCAAEIINCAKAGALKSRVADLEAQRDIYASRAQHWIDRAVEDEEVIDSMQLRLDALADGKVKLEDAGVFFCTAYCTEQYPHICGEGHGITASGQPIQAGVTVAADQSIFPYGTVLYIEGIGIRIVQDKGAGVQGAHLDVAVDTHENALAWSGYGEHRVWILKGE</sequence>
<dbReference type="AlphaFoldDB" id="A0A9E1DP17"/>
<evidence type="ECO:0000313" key="4">
    <source>
        <dbReference type="Proteomes" id="UP000811365"/>
    </source>
</evidence>